<dbReference type="EMBL" id="CM023471">
    <property type="protein sequence ID" value="KAH7966081.1"/>
    <property type="molecule type" value="Genomic_DNA"/>
</dbReference>
<sequence length="131" mass="14541">MCGRPPHYHYRTKEMCDADMAILAVDPVRSGSDHDSFVWRTTWLRRRFQAGRSANPAEYRLVDSGYLLEPWIQPPVAGHPPTQTAEGKHNTAHTAMRSVVDGTAPSSTSQNVQPTLSRHVLCCTTFGCSTT</sequence>
<gene>
    <name evidence="1" type="ORF">HPB49_013623</name>
</gene>
<comment type="caution">
    <text evidence="1">The sequence shown here is derived from an EMBL/GenBank/DDBJ whole genome shotgun (WGS) entry which is preliminary data.</text>
</comment>
<reference evidence="1" key="1">
    <citation type="submission" date="2020-05" db="EMBL/GenBank/DDBJ databases">
        <title>Large-scale comparative analyses of tick genomes elucidate their genetic diversity and vector capacities.</title>
        <authorList>
            <person name="Jia N."/>
            <person name="Wang J."/>
            <person name="Shi W."/>
            <person name="Du L."/>
            <person name="Sun Y."/>
            <person name="Zhan W."/>
            <person name="Jiang J."/>
            <person name="Wang Q."/>
            <person name="Zhang B."/>
            <person name="Ji P."/>
            <person name="Sakyi L.B."/>
            <person name="Cui X."/>
            <person name="Yuan T."/>
            <person name="Jiang B."/>
            <person name="Yang W."/>
            <person name="Lam T.T.-Y."/>
            <person name="Chang Q."/>
            <person name="Ding S."/>
            <person name="Wang X."/>
            <person name="Zhu J."/>
            <person name="Ruan X."/>
            <person name="Zhao L."/>
            <person name="Wei J."/>
            <person name="Que T."/>
            <person name="Du C."/>
            <person name="Cheng J."/>
            <person name="Dai P."/>
            <person name="Han X."/>
            <person name="Huang E."/>
            <person name="Gao Y."/>
            <person name="Liu J."/>
            <person name="Shao H."/>
            <person name="Ye R."/>
            <person name="Li L."/>
            <person name="Wei W."/>
            <person name="Wang X."/>
            <person name="Wang C."/>
            <person name="Yang T."/>
            <person name="Huo Q."/>
            <person name="Li W."/>
            <person name="Guo W."/>
            <person name="Chen H."/>
            <person name="Zhou L."/>
            <person name="Ni X."/>
            <person name="Tian J."/>
            <person name="Zhou Y."/>
            <person name="Sheng Y."/>
            <person name="Liu T."/>
            <person name="Pan Y."/>
            <person name="Xia L."/>
            <person name="Li J."/>
            <person name="Zhao F."/>
            <person name="Cao W."/>
        </authorList>
    </citation>
    <scope>NUCLEOTIDE SEQUENCE</scope>
    <source>
        <strain evidence="1">Dsil-2018</strain>
    </source>
</reference>
<proteinExistence type="predicted"/>
<evidence type="ECO:0000313" key="1">
    <source>
        <dbReference type="EMBL" id="KAH7966081.1"/>
    </source>
</evidence>
<dbReference type="Proteomes" id="UP000821865">
    <property type="component" value="Chromosome 2"/>
</dbReference>
<evidence type="ECO:0000313" key="2">
    <source>
        <dbReference type="Proteomes" id="UP000821865"/>
    </source>
</evidence>
<organism evidence="1 2">
    <name type="scientific">Dermacentor silvarum</name>
    <name type="common">Tick</name>
    <dbReference type="NCBI Taxonomy" id="543639"/>
    <lineage>
        <taxon>Eukaryota</taxon>
        <taxon>Metazoa</taxon>
        <taxon>Ecdysozoa</taxon>
        <taxon>Arthropoda</taxon>
        <taxon>Chelicerata</taxon>
        <taxon>Arachnida</taxon>
        <taxon>Acari</taxon>
        <taxon>Parasitiformes</taxon>
        <taxon>Ixodida</taxon>
        <taxon>Ixodoidea</taxon>
        <taxon>Ixodidae</taxon>
        <taxon>Rhipicephalinae</taxon>
        <taxon>Dermacentor</taxon>
    </lineage>
</organism>
<protein>
    <submittedName>
        <fullName evidence="1">Uncharacterized protein</fullName>
    </submittedName>
</protein>
<accession>A0ACB8DD99</accession>
<name>A0ACB8DD99_DERSI</name>
<keyword evidence="2" id="KW-1185">Reference proteome</keyword>